<dbReference type="InterPro" id="IPR033412">
    <property type="entry name" value="PFOR_II"/>
</dbReference>
<organism evidence="4">
    <name type="scientific">candidate division TA06 bacterium ADurb.Bin131</name>
    <dbReference type="NCBI Taxonomy" id="1852827"/>
    <lineage>
        <taxon>Bacteria</taxon>
        <taxon>Bacteria division TA06</taxon>
    </lineage>
</organism>
<dbReference type="EMBL" id="MWDQ01000147">
    <property type="protein sequence ID" value="OQB71914.1"/>
    <property type="molecule type" value="Genomic_DNA"/>
</dbReference>
<dbReference type="Gene3D" id="3.40.50.970">
    <property type="match status" value="1"/>
</dbReference>
<gene>
    <name evidence="4" type="primary">korA</name>
    <name evidence="4" type="ORF">BWX89_01581</name>
</gene>
<dbReference type="InterPro" id="IPR029061">
    <property type="entry name" value="THDP-binding"/>
</dbReference>
<reference evidence="4" key="1">
    <citation type="submission" date="2017-02" db="EMBL/GenBank/DDBJ databases">
        <title>Delving into the versatile metabolic prowess of the omnipresent phylum Bacteroidetes.</title>
        <authorList>
            <person name="Nobu M.K."/>
            <person name="Mei R."/>
            <person name="Narihiro T."/>
            <person name="Kuroda K."/>
            <person name="Liu W.-T."/>
        </authorList>
    </citation>
    <scope>NUCLEOTIDE SEQUENCE</scope>
    <source>
        <strain evidence="4">ADurb.Bin131</strain>
    </source>
</reference>
<feature type="domain" description="Pyruvate:ferredoxin oxidoreductase core" evidence="3">
    <location>
        <begin position="247"/>
        <end position="340"/>
    </location>
</feature>
<dbReference type="SUPFAM" id="SSF52922">
    <property type="entry name" value="TK C-terminal domain-like"/>
    <property type="match status" value="1"/>
</dbReference>
<dbReference type="AlphaFoldDB" id="A0A1V6C4Z2"/>
<evidence type="ECO:0000259" key="3">
    <source>
        <dbReference type="Pfam" id="PF17147"/>
    </source>
</evidence>
<protein>
    <submittedName>
        <fullName evidence="4">2-oxoglutarate oxidoreductase subunit KorA</fullName>
        <ecNumber evidence="4">1.2.-.-</ecNumber>
    </submittedName>
</protein>
<evidence type="ECO:0000256" key="1">
    <source>
        <dbReference type="ARBA" id="ARBA00023002"/>
    </source>
</evidence>
<dbReference type="EC" id="1.2.-.-" evidence="4"/>
<dbReference type="Gene3D" id="3.40.50.920">
    <property type="match status" value="1"/>
</dbReference>
<sequence>MKIKLLNGCEASAEGAISAGCKFYAGYPITPQNRYPEYMSERMEEIGGIFIQAESETSSINMVFGAAAAGFRSMTSSSSPGISLMQEGISYLSGCELPAVIVNMNRGGPGLGDVTPSQADYFQSTRGGGHGDYRTIVLAPWSCQEIHDYTYLAFDLADRYRNPTLVLGDGLIAQMYETVRIKPQKRRFAKKPWAINGCSGRKPNSLKSLFLTPGVLEAHNWKLASKFAKIEKREIRFEQYWCSDSSYILVSYGTCARIAKEAVQRAREEGIDIGLFRPITLWPFPYAQLGEYIKNAKKILVVEMNLGQMIDDVKIAAANSSARIFFYGRPGGGIPDPDEIYREIKKK</sequence>
<comment type="caution">
    <text evidence="4">The sequence shown here is derived from an EMBL/GenBank/DDBJ whole genome shotgun (WGS) entry which is preliminary data.</text>
</comment>
<name>A0A1V6C4Z2_UNCT6</name>
<evidence type="ECO:0000313" key="4">
    <source>
        <dbReference type="EMBL" id="OQB71914.1"/>
    </source>
</evidence>
<evidence type="ECO:0000259" key="2">
    <source>
        <dbReference type="Pfam" id="PF01855"/>
    </source>
</evidence>
<dbReference type="Proteomes" id="UP000485562">
    <property type="component" value="Unassembled WGS sequence"/>
</dbReference>
<dbReference type="PANTHER" id="PTHR43088:SF1">
    <property type="entry name" value="SUBUNIT OF PYRUVATE:FLAVODOXIN OXIDOREDUCTASE"/>
    <property type="match status" value="1"/>
</dbReference>
<dbReference type="InterPro" id="IPR002880">
    <property type="entry name" value="Pyrv_Fd/Flavodoxin_OxRdtase_N"/>
</dbReference>
<dbReference type="NCBIfam" id="NF005507">
    <property type="entry name" value="PRK07119.1"/>
    <property type="match status" value="1"/>
</dbReference>
<dbReference type="GO" id="GO:0016491">
    <property type="term" value="F:oxidoreductase activity"/>
    <property type="evidence" value="ECO:0007669"/>
    <property type="project" value="UniProtKB-KW"/>
</dbReference>
<dbReference type="CDD" id="cd07034">
    <property type="entry name" value="TPP_PYR_PFOR_IOR-alpha_like"/>
    <property type="match status" value="1"/>
</dbReference>
<dbReference type="Pfam" id="PF17147">
    <property type="entry name" value="PFOR_II"/>
    <property type="match status" value="1"/>
</dbReference>
<dbReference type="InterPro" id="IPR052368">
    <property type="entry name" value="2-oxoacid_oxidoreductase"/>
</dbReference>
<accession>A0A1V6C4Z2</accession>
<dbReference type="Pfam" id="PF01855">
    <property type="entry name" value="POR_N"/>
    <property type="match status" value="1"/>
</dbReference>
<feature type="domain" description="Pyruvate flavodoxin/ferredoxin oxidoreductase pyrimidine binding" evidence="2">
    <location>
        <begin position="14"/>
        <end position="188"/>
    </location>
</feature>
<dbReference type="InterPro" id="IPR009014">
    <property type="entry name" value="Transketo_C/PFOR_II"/>
</dbReference>
<dbReference type="SUPFAM" id="SSF52518">
    <property type="entry name" value="Thiamin diphosphate-binding fold (THDP-binding)"/>
    <property type="match status" value="1"/>
</dbReference>
<dbReference type="PANTHER" id="PTHR43088">
    <property type="entry name" value="SUBUNIT OF PYRUVATE:FLAVODOXIN OXIDOREDUCTASE-RELATED"/>
    <property type="match status" value="1"/>
</dbReference>
<proteinExistence type="predicted"/>
<keyword evidence="1 4" id="KW-0560">Oxidoreductase</keyword>